<feature type="domain" description="CusB-like beta-barrel" evidence="5">
    <location>
        <begin position="254"/>
        <end position="328"/>
    </location>
</feature>
<dbReference type="PANTHER" id="PTHR30097:SF15">
    <property type="entry name" value="CATION EFFLUX SYSTEM PROTEIN CUSB"/>
    <property type="match status" value="1"/>
</dbReference>
<dbReference type="FunFam" id="2.40.30.170:FF:000010">
    <property type="entry name" value="Efflux RND transporter periplasmic adaptor subunit"/>
    <property type="match status" value="1"/>
</dbReference>
<dbReference type="STRING" id="589865.DaAHT2_2495"/>
<dbReference type="Gene3D" id="6.10.140.730">
    <property type="match status" value="1"/>
</dbReference>
<evidence type="ECO:0000256" key="2">
    <source>
        <dbReference type="ARBA" id="ARBA00022448"/>
    </source>
</evidence>
<dbReference type="EMBL" id="CP001940">
    <property type="protein sequence ID" value="ADH87159.1"/>
    <property type="molecule type" value="Genomic_DNA"/>
</dbReference>
<dbReference type="eggNOG" id="COG0845">
    <property type="taxonomic scope" value="Bacteria"/>
</dbReference>
<dbReference type="GO" id="GO:0060003">
    <property type="term" value="P:copper ion export"/>
    <property type="evidence" value="ECO:0007669"/>
    <property type="project" value="TreeGrafter"/>
</dbReference>
<keyword evidence="8" id="KW-1185">Reference proteome</keyword>
<evidence type="ECO:0000313" key="7">
    <source>
        <dbReference type="EMBL" id="ADH87159.1"/>
    </source>
</evidence>
<dbReference type="Pfam" id="PF25975">
    <property type="entry name" value="CzcB_C"/>
    <property type="match status" value="1"/>
</dbReference>
<dbReference type="SUPFAM" id="SSF111369">
    <property type="entry name" value="HlyD-like secretion proteins"/>
    <property type="match status" value="1"/>
</dbReference>
<dbReference type="Pfam" id="PF11604">
    <property type="entry name" value="CusF_Ec"/>
    <property type="match status" value="1"/>
</dbReference>
<feature type="domain" description="CzcB-like C-terminal circularly permuted SH3-like" evidence="6">
    <location>
        <begin position="339"/>
        <end position="397"/>
    </location>
</feature>
<sequence length="501" mass="55126">MRLKYLAGIILAFALGAGLTATKMGTDLSVFYHFFHGTETGQVTNESAPAAAEREILYYRHPHNPRVTSEVPRKDEMGMDYIPIYADNGDGPGISIAPEIAQSLGVRTAVADLGTIEPAVEAVGFIDYDETRLVHVHVRTEGWVEGLAARSLGQEIRRGQLLFELYSPALVNAQEEFLRTLAMNQPAIREASRRRLAALGLSPKTIEEIERDRQVRQLVPVYARQDGVLSELAIREGMFVTPGMDIMTIANLDRVWARVEVFEHQAPLVRVGQRTKLHLDQAGGDTLEGVVDFIYPSLDPRSRALQARLSFANPGGQLKPDMFTRVRIFGEPRHEVLLIPNEALIRSGDSQRVILARPEGRFEAVEVRAGTISADQVEILAGLNPGDEVVVSAQFLIDSESSLRASLTRLEPLAEPEPGQEIWSEGTYNGPGSSPTAINLSHQPIPELGWPAMTMDLELAPGLTVPTHLKPGAPFHFALEQLDPVTFRVVALRVNGEEIRP</sequence>
<dbReference type="NCBIfam" id="TIGR01730">
    <property type="entry name" value="RND_mfp"/>
    <property type="match status" value="1"/>
</dbReference>
<dbReference type="GO" id="GO:0016020">
    <property type="term" value="C:membrane"/>
    <property type="evidence" value="ECO:0007669"/>
    <property type="project" value="InterPro"/>
</dbReference>
<feature type="domain" description="CusB-like barrel-sandwich hybrid" evidence="4">
    <location>
        <begin position="134"/>
        <end position="250"/>
    </location>
</feature>
<dbReference type="Gene3D" id="2.40.30.170">
    <property type="match status" value="1"/>
</dbReference>
<dbReference type="InterPro" id="IPR042230">
    <property type="entry name" value="CusF_sf"/>
</dbReference>
<protein>
    <submittedName>
        <fullName evidence="7">Efflux transporter, RND family, MFP subunit</fullName>
    </submittedName>
</protein>
<dbReference type="InterPro" id="IPR051909">
    <property type="entry name" value="MFP_Cation_Efflux"/>
</dbReference>
<dbReference type="InterPro" id="IPR006143">
    <property type="entry name" value="RND_pump_MFP"/>
</dbReference>
<evidence type="ECO:0000313" key="8">
    <source>
        <dbReference type="Proteomes" id="UP000001508"/>
    </source>
</evidence>
<dbReference type="InterPro" id="IPR058649">
    <property type="entry name" value="CzcB_C"/>
</dbReference>
<dbReference type="Proteomes" id="UP000001508">
    <property type="component" value="Chromosome"/>
</dbReference>
<dbReference type="GO" id="GO:0015679">
    <property type="term" value="P:plasma membrane copper ion transport"/>
    <property type="evidence" value="ECO:0007669"/>
    <property type="project" value="TreeGrafter"/>
</dbReference>
<dbReference type="InterPro" id="IPR058791">
    <property type="entry name" value="3HB_CusB"/>
</dbReference>
<dbReference type="GO" id="GO:0030288">
    <property type="term" value="C:outer membrane-bounded periplasmic space"/>
    <property type="evidence" value="ECO:0007669"/>
    <property type="project" value="TreeGrafter"/>
</dbReference>
<organism evidence="7 8">
    <name type="scientific">Desulfurivibrio alkaliphilus (strain DSM 19089 / UNIQEM U267 / AHT2)</name>
    <dbReference type="NCBI Taxonomy" id="589865"/>
    <lineage>
        <taxon>Bacteria</taxon>
        <taxon>Pseudomonadati</taxon>
        <taxon>Thermodesulfobacteriota</taxon>
        <taxon>Desulfobulbia</taxon>
        <taxon>Desulfobulbales</taxon>
        <taxon>Desulfobulbaceae</taxon>
        <taxon>Desulfurivibrio</taxon>
    </lineage>
</organism>
<feature type="domain" description="CusB-like three alpha-helical bundle" evidence="3">
    <location>
        <begin position="170"/>
        <end position="217"/>
    </location>
</feature>
<dbReference type="Pfam" id="PF25869">
    <property type="entry name" value="3HB_CusB"/>
    <property type="match status" value="1"/>
</dbReference>
<dbReference type="GO" id="GO:0022857">
    <property type="term" value="F:transmembrane transporter activity"/>
    <property type="evidence" value="ECO:0007669"/>
    <property type="project" value="InterPro"/>
</dbReference>
<dbReference type="GO" id="GO:0046914">
    <property type="term" value="F:transition metal ion binding"/>
    <property type="evidence" value="ECO:0007669"/>
    <property type="project" value="TreeGrafter"/>
</dbReference>
<dbReference type="InterPro" id="IPR058792">
    <property type="entry name" value="Beta-barrel_RND_2"/>
</dbReference>
<dbReference type="InterPro" id="IPR021647">
    <property type="entry name" value="CusF_Ec"/>
</dbReference>
<evidence type="ECO:0000259" key="5">
    <source>
        <dbReference type="Pfam" id="PF25954"/>
    </source>
</evidence>
<dbReference type="PANTHER" id="PTHR30097">
    <property type="entry name" value="CATION EFFLUX SYSTEM PROTEIN CUSB"/>
    <property type="match status" value="1"/>
</dbReference>
<evidence type="ECO:0000256" key="1">
    <source>
        <dbReference type="ARBA" id="ARBA00009477"/>
    </source>
</evidence>
<evidence type="ECO:0000259" key="6">
    <source>
        <dbReference type="Pfam" id="PF25975"/>
    </source>
</evidence>
<comment type="similarity">
    <text evidence="1">Belongs to the membrane fusion protein (MFP) (TC 8.A.1) family.</text>
</comment>
<dbReference type="AlphaFoldDB" id="D6Z0C6"/>
<dbReference type="Pfam" id="PF25954">
    <property type="entry name" value="Beta-barrel_RND_2"/>
    <property type="match status" value="1"/>
</dbReference>
<reference evidence="8" key="1">
    <citation type="submission" date="2010-02" db="EMBL/GenBank/DDBJ databases">
        <title>Complete sequence of Desulfurivibrio alkaliphilus AHT2.</title>
        <authorList>
            <consortium name="US DOE Joint Genome Institute"/>
            <person name="Pitluck S."/>
            <person name="Chertkov O."/>
            <person name="Detter J.C."/>
            <person name="Han C."/>
            <person name="Tapia R."/>
            <person name="Larimer F."/>
            <person name="Land M."/>
            <person name="Hauser L."/>
            <person name="Kyrpides N."/>
            <person name="Mikhailova N."/>
            <person name="Sorokin D.Y."/>
            <person name="Muyzer G."/>
            <person name="Woyke T."/>
        </authorList>
    </citation>
    <scope>NUCLEOTIDE SEQUENCE [LARGE SCALE GENOMIC DNA]</scope>
    <source>
        <strain evidence="8">DSM 19089 / UNIQEM U267 / AHT2</strain>
    </source>
</reference>
<dbReference type="KEGG" id="dak:DaAHT2_2495"/>
<proteinExistence type="inferred from homology"/>
<dbReference type="Gene3D" id="2.40.420.20">
    <property type="match status" value="1"/>
</dbReference>
<accession>D6Z0C6</accession>
<dbReference type="eggNOG" id="COG5569">
    <property type="taxonomic scope" value="Bacteria"/>
</dbReference>
<dbReference type="Gene3D" id="2.40.50.320">
    <property type="entry name" value="Copper binding periplasmic protein CusF"/>
    <property type="match status" value="1"/>
</dbReference>
<dbReference type="Pfam" id="PF25919">
    <property type="entry name" value="BSH_CusB"/>
    <property type="match status" value="1"/>
</dbReference>
<dbReference type="InterPro" id="IPR058790">
    <property type="entry name" value="BSH_CusB"/>
</dbReference>
<evidence type="ECO:0000259" key="3">
    <source>
        <dbReference type="Pfam" id="PF25869"/>
    </source>
</evidence>
<dbReference type="InParanoid" id="D6Z0C6"/>
<evidence type="ECO:0000259" key="4">
    <source>
        <dbReference type="Pfam" id="PF25919"/>
    </source>
</evidence>
<keyword evidence="2" id="KW-0813">Transport</keyword>
<gene>
    <name evidence="7" type="ordered locus">DaAHT2_2495</name>
</gene>
<dbReference type="RefSeq" id="WP_013164669.1">
    <property type="nucleotide sequence ID" value="NC_014216.1"/>
</dbReference>
<dbReference type="FunCoup" id="D6Z0C6">
    <property type="interactions" value="111"/>
</dbReference>
<dbReference type="HOGENOM" id="CLU_018816_13_1_7"/>
<name>D6Z0C6_DESAT</name>